<dbReference type="RefSeq" id="WP_252808291.1">
    <property type="nucleotide sequence ID" value="NZ_BAAABM010000003.1"/>
</dbReference>
<keyword evidence="2" id="KW-1185">Reference proteome</keyword>
<protein>
    <recommendedName>
        <fullName evidence="3">Immunity protein 35 domain-containing protein</fullName>
    </recommendedName>
</protein>
<name>A0ABN0VRH9_9ACTN</name>
<comment type="caution">
    <text evidence="1">The sequence shown here is derived from an EMBL/GenBank/DDBJ whole genome shotgun (WGS) entry which is preliminary data.</text>
</comment>
<proteinExistence type="predicted"/>
<sequence>MREVPVDGAREQAERDLLAELVELSGETAPRRFALGLLDVQHDDGAVVGWGLDFGDEAIVYAPTDGAGRRLFLAETADRARRLLARRADVRLIWLDPPASEAP</sequence>
<organism evidence="1 2">
    <name type="scientific">Actinoallomurus spadix</name>
    <dbReference type="NCBI Taxonomy" id="79912"/>
    <lineage>
        <taxon>Bacteria</taxon>
        <taxon>Bacillati</taxon>
        <taxon>Actinomycetota</taxon>
        <taxon>Actinomycetes</taxon>
        <taxon>Streptosporangiales</taxon>
        <taxon>Thermomonosporaceae</taxon>
        <taxon>Actinoallomurus</taxon>
    </lineage>
</organism>
<reference evidence="1 2" key="1">
    <citation type="journal article" date="2019" name="Int. J. Syst. Evol. Microbiol.">
        <title>The Global Catalogue of Microorganisms (GCM) 10K type strain sequencing project: providing services to taxonomists for standard genome sequencing and annotation.</title>
        <authorList>
            <consortium name="The Broad Institute Genomics Platform"/>
            <consortium name="The Broad Institute Genome Sequencing Center for Infectious Disease"/>
            <person name="Wu L."/>
            <person name="Ma J."/>
        </authorList>
    </citation>
    <scope>NUCLEOTIDE SEQUENCE [LARGE SCALE GENOMIC DNA]</scope>
    <source>
        <strain evidence="1 2">JCM 3146</strain>
    </source>
</reference>
<dbReference type="Proteomes" id="UP001501822">
    <property type="component" value="Unassembled WGS sequence"/>
</dbReference>
<evidence type="ECO:0000313" key="1">
    <source>
        <dbReference type="EMBL" id="GAA0315431.1"/>
    </source>
</evidence>
<gene>
    <name evidence="1" type="ORF">GCM10010151_01810</name>
</gene>
<evidence type="ECO:0008006" key="3">
    <source>
        <dbReference type="Google" id="ProtNLM"/>
    </source>
</evidence>
<dbReference type="EMBL" id="BAAABM010000003">
    <property type="protein sequence ID" value="GAA0315431.1"/>
    <property type="molecule type" value="Genomic_DNA"/>
</dbReference>
<accession>A0ABN0VRH9</accession>
<evidence type="ECO:0000313" key="2">
    <source>
        <dbReference type="Proteomes" id="UP001501822"/>
    </source>
</evidence>